<dbReference type="EMBL" id="PYGJ01000002">
    <property type="protein sequence ID" value="PSL21062.1"/>
    <property type="molecule type" value="Genomic_DNA"/>
</dbReference>
<accession>A0A2P8FH46</accession>
<dbReference type="Proteomes" id="UP000240418">
    <property type="component" value="Unassembled WGS sequence"/>
</dbReference>
<organism evidence="1 2">
    <name type="scientific">Shimia abyssi</name>
    <dbReference type="NCBI Taxonomy" id="1662395"/>
    <lineage>
        <taxon>Bacteria</taxon>
        <taxon>Pseudomonadati</taxon>
        <taxon>Pseudomonadota</taxon>
        <taxon>Alphaproteobacteria</taxon>
        <taxon>Rhodobacterales</taxon>
        <taxon>Roseobacteraceae</taxon>
    </lineage>
</organism>
<sequence length="164" mass="18283">MMDSDRSPTPFNSPLETGVRSLAILHAAFPAAFDLQRLVEMDYLVVHSGDAEGPESLHAPLPLRAGELLVRHSLIEKGLILMMSRGLVRKLPVHEGFAYIACEAAAPFIASLSDEYSVNLKERALWAVQRFADMPTDEVRRFTHQFFARWSSQFQSVQQIGDGA</sequence>
<dbReference type="AlphaFoldDB" id="A0A2P8FH46"/>
<dbReference type="Pfam" id="PF20288">
    <property type="entry name" value="MC2"/>
    <property type="match status" value="1"/>
</dbReference>
<evidence type="ECO:0000313" key="1">
    <source>
        <dbReference type="EMBL" id="PSL21062.1"/>
    </source>
</evidence>
<gene>
    <name evidence="1" type="ORF">CLV88_102182</name>
</gene>
<protein>
    <recommendedName>
        <fullName evidence="3">Threonine transporter</fullName>
    </recommendedName>
</protein>
<name>A0A2P8FH46_9RHOB</name>
<comment type="caution">
    <text evidence="1">The sequence shown here is derived from an EMBL/GenBank/DDBJ whole genome shotgun (WGS) entry which is preliminary data.</text>
</comment>
<evidence type="ECO:0008006" key="3">
    <source>
        <dbReference type="Google" id="ProtNLM"/>
    </source>
</evidence>
<evidence type="ECO:0000313" key="2">
    <source>
        <dbReference type="Proteomes" id="UP000240418"/>
    </source>
</evidence>
<dbReference type="InterPro" id="IPR046904">
    <property type="entry name" value="ABC-3C_MC2"/>
</dbReference>
<proteinExistence type="predicted"/>
<reference evidence="1 2" key="1">
    <citation type="submission" date="2018-03" db="EMBL/GenBank/DDBJ databases">
        <title>Genomic Encyclopedia of Archaeal and Bacterial Type Strains, Phase II (KMG-II): from individual species to whole genera.</title>
        <authorList>
            <person name="Goeker M."/>
        </authorList>
    </citation>
    <scope>NUCLEOTIDE SEQUENCE [LARGE SCALE GENOMIC DNA]</scope>
    <source>
        <strain evidence="1 2">DSM 100673</strain>
    </source>
</reference>
<keyword evidence="2" id="KW-1185">Reference proteome</keyword>